<dbReference type="PANTHER" id="PTHR35147:SF3">
    <property type="entry name" value="CHEMORECEPTOR GLUTAMINE DEAMIDASE CHED 1-RELATED"/>
    <property type="match status" value="1"/>
</dbReference>
<proteinExistence type="inferred from homology"/>
<keyword evidence="1 3" id="KW-0145">Chemotaxis</keyword>
<dbReference type="PANTHER" id="PTHR35147">
    <property type="entry name" value="CHEMORECEPTOR GLUTAMINE DEAMIDASE CHED-RELATED"/>
    <property type="match status" value="1"/>
</dbReference>
<dbReference type="CDD" id="cd16352">
    <property type="entry name" value="CheD"/>
    <property type="match status" value="1"/>
</dbReference>
<evidence type="ECO:0000256" key="3">
    <source>
        <dbReference type="HAMAP-Rule" id="MF_01440"/>
    </source>
</evidence>
<evidence type="ECO:0000313" key="4">
    <source>
        <dbReference type="EMBL" id="MEA5444290.1"/>
    </source>
</evidence>
<evidence type="ECO:0000256" key="1">
    <source>
        <dbReference type="ARBA" id="ARBA00022500"/>
    </source>
</evidence>
<comment type="function">
    <text evidence="3">Probably deamidates glutamine residues to glutamate on methyl-accepting chemotaxis receptors (MCPs), playing an important role in chemotaxis.</text>
</comment>
<dbReference type="RefSeq" id="WP_346049332.1">
    <property type="nucleotide sequence ID" value="NZ_JAYGII010000001.1"/>
</dbReference>
<reference evidence="4 5" key="1">
    <citation type="submission" date="2023-12" db="EMBL/GenBank/DDBJ databases">
        <title>Whole-genome sequencing of halo(alkali)philic microorganisms from hypersaline lakes.</title>
        <authorList>
            <person name="Sorokin D.Y."/>
            <person name="Merkel A.Y."/>
            <person name="Messina E."/>
            <person name="Yakimov M."/>
        </authorList>
    </citation>
    <scope>NUCLEOTIDE SEQUENCE [LARGE SCALE GENOMIC DNA]</scope>
    <source>
        <strain evidence="4 5">AB-CW1</strain>
    </source>
</reference>
<dbReference type="GO" id="GO:0050568">
    <property type="term" value="F:protein-glutamine glutaminase activity"/>
    <property type="evidence" value="ECO:0007669"/>
    <property type="project" value="UniProtKB-UniRule"/>
</dbReference>
<dbReference type="Pfam" id="PF03975">
    <property type="entry name" value="CheD"/>
    <property type="match status" value="1"/>
</dbReference>
<dbReference type="AlphaFoldDB" id="A0AAP6JCL6"/>
<dbReference type="EC" id="3.5.1.44" evidence="3"/>
<keyword evidence="2 3" id="KW-0378">Hydrolase</keyword>
<dbReference type="EMBL" id="JAYGII010000001">
    <property type="protein sequence ID" value="MEA5444290.1"/>
    <property type="molecule type" value="Genomic_DNA"/>
</dbReference>
<protein>
    <recommendedName>
        <fullName evidence="3">Probable chemoreceptor glutamine deamidase CheD</fullName>
        <ecNumber evidence="3">3.5.1.44</ecNumber>
    </recommendedName>
</protein>
<evidence type="ECO:0000313" key="5">
    <source>
        <dbReference type="Proteomes" id="UP001302316"/>
    </source>
</evidence>
<dbReference type="SUPFAM" id="SSF64438">
    <property type="entry name" value="CNF1/YfiH-like putative cysteine hydrolases"/>
    <property type="match status" value="1"/>
</dbReference>
<evidence type="ECO:0000256" key="2">
    <source>
        <dbReference type="ARBA" id="ARBA00022801"/>
    </source>
</evidence>
<comment type="catalytic activity">
    <reaction evidence="3">
        <text>L-glutaminyl-[protein] + H2O = L-glutamyl-[protein] + NH4(+)</text>
        <dbReference type="Rhea" id="RHEA:16441"/>
        <dbReference type="Rhea" id="RHEA-COMP:10207"/>
        <dbReference type="Rhea" id="RHEA-COMP:10208"/>
        <dbReference type="ChEBI" id="CHEBI:15377"/>
        <dbReference type="ChEBI" id="CHEBI:28938"/>
        <dbReference type="ChEBI" id="CHEBI:29973"/>
        <dbReference type="ChEBI" id="CHEBI:30011"/>
        <dbReference type="EC" id="3.5.1.44"/>
    </reaction>
</comment>
<comment type="similarity">
    <text evidence="3">Belongs to the CheD family.</text>
</comment>
<gene>
    <name evidence="3" type="primary">cheD</name>
    <name evidence="4" type="ORF">VCB98_00465</name>
</gene>
<dbReference type="HAMAP" id="MF_01440">
    <property type="entry name" value="CheD"/>
    <property type="match status" value="1"/>
</dbReference>
<name>A0AAP6JCL6_9GAMM</name>
<dbReference type="InterPro" id="IPR038592">
    <property type="entry name" value="CheD-like_sf"/>
</dbReference>
<dbReference type="GO" id="GO:0006935">
    <property type="term" value="P:chemotaxis"/>
    <property type="evidence" value="ECO:0007669"/>
    <property type="project" value="UniProtKB-UniRule"/>
</dbReference>
<accession>A0AAP6JCL6</accession>
<sequence length="193" mass="21017">MRQVFGGNSQGFSTFDPRLDRDVFRIHAGGYCVAAGPAIISTLLGSCVAVCLRDPEGPVAAMNHFLLPWPDRVSADKQVEGDCRYGVYAMRAIVDGMERMGACRTRMQAKLFGGAEMLAGMQPVGRGNIGYAEEVLERLGIPVIARDVGGREHRVIRFFTENGRVQLQKPRARGVESVVARRHGGTEAALRGE</sequence>
<keyword evidence="5" id="KW-1185">Reference proteome</keyword>
<dbReference type="InterPro" id="IPR011324">
    <property type="entry name" value="Cytotoxic_necrot_fac-like_cat"/>
</dbReference>
<comment type="caution">
    <text evidence="4">The sequence shown here is derived from an EMBL/GenBank/DDBJ whole genome shotgun (WGS) entry which is preliminary data.</text>
</comment>
<dbReference type="InterPro" id="IPR005659">
    <property type="entry name" value="Chemorcpt_Glu_NH3ase_CheD"/>
</dbReference>
<dbReference type="Proteomes" id="UP001302316">
    <property type="component" value="Unassembled WGS sequence"/>
</dbReference>
<organism evidence="4 5">
    <name type="scientific">Natronospira elongata</name>
    <dbReference type="NCBI Taxonomy" id="3110268"/>
    <lineage>
        <taxon>Bacteria</taxon>
        <taxon>Pseudomonadati</taxon>
        <taxon>Pseudomonadota</taxon>
        <taxon>Gammaproteobacteria</taxon>
        <taxon>Natronospirales</taxon>
        <taxon>Natronospiraceae</taxon>
        <taxon>Natronospira</taxon>
    </lineage>
</organism>
<dbReference type="Gene3D" id="3.30.1330.200">
    <property type="match status" value="1"/>
</dbReference>